<dbReference type="InterPro" id="IPR029068">
    <property type="entry name" value="Glyas_Bleomycin-R_OHBP_Dase"/>
</dbReference>
<dbReference type="RefSeq" id="WP_197005240.1">
    <property type="nucleotide sequence ID" value="NZ_BONS01000025.1"/>
</dbReference>
<dbReference type="PANTHER" id="PTHR35908">
    <property type="entry name" value="HYPOTHETICAL FUSION PROTEIN"/>
    <property type="match status" value="1"/>
</dbReference>
<proteinExistence type="predicted"/>
<reference evidence="2" key="1">
    <citation type="submission" date="2020-11" db="EMBL/GenBank/DDBJ databases">
        <title>Sequencing the genomes of 1000 actinobacteria strains.</title>
        <authorList>
            <person name="Klenk H.-P."/>
        </authorList>
    </citation>
    <scope>NUCLEOTIDE SEQUENCE</scope>
    <source>
        <strain evidence="2">DSM 45356</strain>
    </source>
</reference>
<feature type="domain" description="Glyoxalase-like" evidence="1">
    <location>
        <begin position="114"/>
        <end position="217"/>
    </location>
</feature>
<name>A0A8J7GGD7_9ACTN</name>
<dbReference type="GO" id="GO:0008124">
    <property type="term" value="F:4-alpha-hydroxytetrahydrobiopterin dehydratase activity"/>
    <property type="evidence" value="ECO:0007669"/>
    <property type="project" value="UniProtKB-EC"/>
</dbReference>
<evidence type="ECO:0000313" key="2">
    <source>
        <dbReference type="EMBL" id="MBG6138489.1"/>
    </source>
</evidence>
<dbReference type="EC" id="4.2.1.96" evidence="2"/>
<evidence type="ECO:0000259" key="1">
    <source>
        <dbReference type="Pfam" id="PF18029"/>
    </source>
</evidence>
<dbReference type="Pfam" id="PF18029">
    <property type="entry name" value="Glyoxalase_6"/>
    <property type="match status" value="1"/>
</dbReference>
<protein>
    <submittedName>
        <fullName evidence="2">4a-hydroxytetrahydrobiopterin dehydratase</fullName>
        <ecNumber evidence="2">4.2.1.96</ecNumber>
    </submittedName>
</protein>
<comment type="caution">
    <text evidence="2">The sequence shown here is derived from an EMBL/GenBank/DDBJ whole genome shotgun (WGS) entry which is preliminary data.</text>
</comment>
<dbReference type="PANTHER" id="PTHR35908:SF1">
    <property type="entry name" value="CONSERVED PROTEIN"/>
    <property type="match status" value="1"/>
</dbReference>
<dbReference type="Gene3D" id="3.10.180.10">
    <property type="entry name" value="2,3-Dihydroxybiphenyl 1,2-Dioxygenase, domain 1"/>
    <property type="match status" value="1"/>
</dbReference>
<dbReference type="SUPFAM" id="SSF54593">
    <property type="entry name" value="Glyoxalase/Bleomycin resistance protein/Dihydroxybiphenyl dioxygenase"/>
    <property type="match status" value="1"/>
</dbReference>
<evidence type="ECO:0000313" key="3">
    <source>
        <dbReference type="Proteomes" id="UP000622552"/>
    </source>
</evidence>
<gene>
    <name evidence="2" type="ORF">IW245_004683</name>
</gene>
<dbReference type="InterPro" id="IPR041581">
    <property type="entry name" value="Glyoxalase_6"/>
</dbReference>
<keyword evidence="3" id="KW-1185">Reference proteome</keyword>
<dbReference type="AlphaFoldDB" id="A0A8J7GGD7"/>
<dbReference type="EMBL" id="JADOUF010000001">
    <property type="protein sequence ID" value="MBG6138489.1"/>
    <property type="molecule type" value="Genomic_DNA"/>
</dbReference>
<organism evidence="2 3">
    <name type="scientific">Longispora fulva</name>
    <dbReference type="NCBI Taxonomy" id="619741"/>
    <lineage>
        <taxon>Bacteria</taxon>
        <taxon>Bacillati</taxon>
        <taxon>Actinomycetota</taxon>
        <taxon>Actinomycetes</taxon>
        <taxon>Micromonosporales</taxon>
        <taxon>Micromonosporaceae</taxon>
        <taxon>Longispora</taxon>
    </lineage>
</organism>
<keyword evidence="2" id="KW-0456">Lyase</keyword>
<sequence>MSLTRQETSDAVTGLGWRLVLGELRACVRVASFAEGATVAARVAAACGAAADEVLRVDLRPDRAILALRAPGEWRVGAREVALAEAVTGALVADGWRTDAGLGGDVRPVQALEIAIDAMDIEAVRPFWSAVLGYAEGTPGDNAVVDPLGEGPMVWFQQMTEPRPQRNRIHFDVSVPHDEAGRRVGAALAAGGHLVSDAEAPAFWVLSDPEGNEACVTTWQGRD</sequence>
<accession>A0A8J7GGD7</accession>
<dbReference type="Proteomes" id="UP000622552">
    <property type="component" value="Unassembled WGS sequence"/>
</dbReference>